<evidence type="ECO:0000313" key="1">
    <source>
        <dbReference type="EMBL" id="MXO98888.1"/>
    </source>
</evidence>
<dbReference type="EMBL" id="WTYJ01000001">
    <property type="protein sequence ID" value="MXO98888.1"/>
    <property type="molecule type" value="Genomic_DNA"/>
</dbReference>
<comment type="caution">
    <text evidence="1">The sequence shown here is derived from an EMBL/GenBank/DDBJ whole genome shotgun (WGS) entry which is preliminary data.</text>
</comment>
<dbReference type="AlphaFoldDB" id="A0A6I4TWC1"/>
<keyword evidence="2" id="KW-1185">Reference proteome</keyword>
<reference evidence="1 2" key="1">
    <citation type="submission" date="2019-12" db="EMBL/GenBank/DDBJ databases">
        <title>Genomic-based taxomic classification of the family Erythrobacteraceae.</title>
        <authorList>
            <person name="Xu L."/>
        </authorList>
    </citation>
    <scope>NUCLEOTIDE SEQUENCE [LARGE SCALE GENOMIC DNA]</scope>
    <source>
        <strain evidence="1 2">S36</strain>
    </source>
</reference>
<sequence length="119" mass="12966">MRIESDDSADLDFVLSALMTGAISLGEMRLWCDHAIAVLDDPPEWLLELADFDGPAAEAYTVVGFAPHGYNGSKAALAGIAVERGRVIDETFQSREAALEALRRHPDVAARFWTAFPFA</sequence>
<organism evidence="1 2">
    <name type="scientific">Croceibacterium xixiisoli</name>
    <dbReference type="NCBI Taxonomy" id="1476466"/>
    <lineage>
        <taxon>Bacteria</taxon>
        <taxon>Pseudomonadati</taxon>
        <taxon>Pseudomonadota</taxon>
        <taxon>Alphaproteobacteria</taxon>
        <taxon>Sphingomonadales</taxon>
        <taxon>Erythrobacteraceae</taxon>
        <taxon>Croceibacterium</taxon>
    </lineage>
</organism>
<proteinExistence type="predicted"/>
<gene>
    <name evidence="1" type="ORF">GRI97_07800</name>
</gene>
<name>A0A6I4TWC1_9SPHN</name>
<protein>
    <submittedName>
        <fullName evidence="1">Uncharacterized protein</fullName>
    </submittedName>
</protein>
<dbReference type="RefSeq" id="WP_377019070.1">
    <property type="nucleotide sequence ID" value="NZ_JBHSCP010000001.1"/>
</dbReference>
<evidence type="ECO:0000313" key="2">
    <source>
        <dbReference type="Proteomes" id="UP000469430"/>
    </source>
</evidence>
<accession>A0A6I4TWC1</accession>
<dbReference type="Proteomes" id="UP000469430">
    <property type="component" value="Unassembled WGS sequence"/>
</dbReference>